<dbReference type="PANTHER" id="PTHR43010">
    <property type="entry name" value="UNIVERSAL STRESS PROTEIN SLR1230"/>
    <property type="match status" value="1"/>
</dbReference>
<dbReference type="KEGG" id="aalg:AREALGSMS7_02358"/>
<dbReference type="EMBL" id="CP022515">
    <property type="protein sequence ID" value="ASO05806.1"/>
    <property type="molecule type" value="Genomic_DNA"/>
</dbReference>
<evidence type="ECO:0000256" key="1">
    <source>
        <dbReference type="ARBA" id="ARBA00008791"/>
    </source>
</evidence>
<gene>
    <name evidence="3" type="primary">nhaX</name>
    <name evidence="3" type="ORF">AREALGSMS7_02358</name>
</gene>
<evidence type="ECO:0000313" key="4">
    <source>
        <dbReference type="Proteomes" id="UP000204551"/>
    </source>
</evidence>
<dbReference type="CDD" id="cd23659">
    <property type="entry name" value="USP_At3g01520-like"/>
    <property type="match status" value="1"/>
</dbReference>
<proteinExistence type="inferred from homology"/>
<dbReference type="SUPFAM" id="SSF52402">
    <property type="entry name" value="Adenine nucleotide alpha hydrolases-like"/>
    <property type="match status" value="1"/>
</dbReference>
<evidence type="ECO:0000259" key="2">
    <source>
        <dbReference type="Pfam" id="PF00582"/>
    </source>
</evidence>
<dbReference type="PANTHER" id="PTHR43010:SF1">
    <property type="entry name" value="USPA DOMAIN-CONTAINING PROTEIN"/>
    <property type="match status" value="1"/>
</dbReference>
<organism evidence="3 4">
    <name type="scientific">Arenibacter algicola</name>
    <dbReference type="NCBI Taxonomy" id="616991"/>
    <lineage>
        <taxon>Bacteria</taxon>
        <taxon>Pseudomonadati</taxon>
        <taxon>Bacteroidota</taxon>
        <taxon>Flavobacteriia</taxon>
        <taxon>Flavobacteriales</taxon>
        <taxon>Flavobacteriaceae</taxon>
        <taxon>Arenibacter</taxon>
    </lineage>
</organism>
<accession>A0A221UXG2</accession>
<sequence>MKILLAIDGSEYSNTAVEELSRMRFPANTEVRVISVFENPLLAAPGVVPLGGSMGNYYEEAVSNAKKTAEDIVQNASLVLQKKNADLSITTAVVKGLPKITILDEAETFGAELIVIGSHGHGAFKRFLLGSVSQSVSVHADCSVLIVRRPNTEEKR</sequence>
<feature type="domain" description="UspA" evidence="2">
    <location>
        <begin position="2"/>
        <end position="148"/>
    </location>
</feature>
<dbReference type="Gene3D" id="3.40.50.620">
    <property type="entry name" value="HUPs"/>
    <property type="match status" value="1"/>
</dbReference>
<comment type="similarity">
    <text evidence="1">Belongs to the universal stress protein A family.</text>
</comment>
<dbReference type="Pfam" id="PF00582">
    <property type="entry name" value="Usp"/>
    <property type="match status" value="1"/>
</dbReference>
<evidence type="ECO:0000313" key="3">
    <source>
        <dbReference type="EMBL" id="ASO05806.1"/>
    </source>
</evidence>
<dbReference type="RefSeq" id="WP_093978453.1">
    <property type="nucleotide sequence ID" value="NZ_CP022515.1"/>
</dbReference>
<name>A0A221UXG2_9FLAO</name>
<dbReference type="InterPro" id="IPR006015">
    <property type="entry name" value="Universal_stress_UspA"/>
</dbReference>
<dbReference type="AlphaFoldDB" id="A0A221UXG2"/>
<dbReference type="PRINTS" id="PR01438">
    <property type="entry name" value="UNVRSLSTRESS"/>
</dbReference>
<dbReference type="Proteomes" id="UP000204551">
    <property type="component" value="Chromosome"/>
</dbReference>
<protein>
    <submittedName>
        <fullName evidence="3">Stress response protein NhaX</fullName>
    </submittedName>
</protein>
<dbReference type="InterPro" id="IPR051688">
    <property type="entry name" value="USP_A"/>
</dbReference>
<reference evidence="3 4" key="1">
    <citation type="submission" date="2017-07" db="EMBL/GenBank/DDBJ databases">
        <title>Genome Sequence of Arenibacter algicola Strain SMS7 Isolated from a culture of the Diatom Skeletonema marinoi.</title>
        <authorList>
            <person name="Topel M."/>
            <person name="Pinder M.I.M."/>
            <person name="Johansson O.N."/>
            <person name="Kourtchenko O."/>
            <person name="Godhe A."/>
            <person name="Clarke A.K."/>
        </authorList>
    </citation>
    <scope>NUCLEOTIDE SEQUENCE [LARGE SCALE GENOMIC DNA]</scope>
    <source>
        <strain evidence="3 4">SMS7</strain>
    </source>
</reference>
<dbReference type="InterPro" id="IPR006016">
    <property type="entry name" value="UspA"/>
</dbReference>
<dbReference type="InterPro" id="IPR014729">
    <property type="entry name" value="Rossmann-like_a/b/a_fold"/>
</dbReference>